<keyword evidence="1" id="KW-0812">Transmembrane</keyword>
<dbReference type="EMBL" id="CP061799">
    <property type="protein sequence ID" value="QTA77973.1"/>
    <property type="molecule type" value="Genomic_DNA"/>
</dbReference>
<protein>
    <submittedName>
        <fullName evidence="2">Uncharacterized protein</fullName>
    </submittedName>
</protein>
<evidence type="ECO:0000256" key="1">
    <source>
        <dbReference type="SAM" id="Phobius"/>
    </source>
</evidence>
<gene>
    <name evidence="2" type="ORF">dnl_01770</name>
</gene>
<evidence type="ECO:0000313" key="3">
    <source>
        <dbReference type="Proteomes" id="UP000663720"/>
    </source>
</evidence>
<reference evidence="2" key="1">
    <citation type="journal article" date="2021" name="Microb. Physiol.">
        <title>Proteogenomic Insights into the Physiology of Marine, Sulfate-Reducing, Filamentous Desulfonema limicola and Desulfonema magnum.</title>
        <authorList>
            <person name="Schnaars V."/>
            <person name="Wohlbrand L."/>
            <person name="Scheve S."/>
            <person name="Hinrichs C."/>
            <person name="Reinhardt R."/>
            <person name="Rabus R."/>
        </authorList>
    </citation>
    <scope>NUCLEOTIDE SEQUENCE</scope>
    <source>
        <strain evidence="2">5ac10</strain>
    </source>
</reference>
<keyword evidence="3" id="KW-1185">Reference proteome</keyword>
<keyword evidence="1" id="KW-0472">Membrane</keyword>
<feature type="transmembrane region" description="Helical" evidence="1">
    <location>
        <begin position="15"/>
        <end position="36"/>
    </location>
</feature>
<dbReference type="AlphaFoldDB" id="A0A975B385"/>
<dbReference type="Proteomes" id="UP000663720">
    <property type="component" value="Chromosome"/>
</dbReference>
<keyword evidence="1" id="KW-1133">Transmembrane helix</keyword>
<evidence type="ECO:0000313" key="2">
    <source>
        <dbReference type="EMBL" id="QTA77973.1"/>
    </source>
</evidence>
<sequence>MTDPEINVIEFMSRYLWVFNSMISFSCVKKAGYVIFKNYKDFI</sequence>
<name>A0A975B385_9BACT</name>
<organism evidence="2 3">
    <name type="scientific">Desulfonema limicola</name>
    <dbReference type="NCBI Taxonomy" id="45656"/>
    <lineage>
        <taxon>Bacteria</taxon>
        <taxon>Pseudomonadati</taxon>
        <taxon>Thermodesulfobacteriota</taxon>
        <taxon>Desulfobacteria</taxon>
        <taxon>Desulfobacterales</taxon>
        <taxon>Desulfococcaceae</taxon>
        <taxon>Desulfonema</taxon>
    </lineage>
</organism>
<proteinExistence type="predicted"/>
<accession>A0A975B385</accession>
<dbReference type="KEGG" id="dli:dnl_01770"/>